<dbReference type="GO" id="GO:0006508">
    <property type="term" value="P:proteolysis"/>
    <property type="evidence" value="ECO:0007669"/>
    <property type="project" value="UniProtKB-KW"/>
</dbReference>
<comment type="caution">
    <text evidence="5">The sequence shown here is derived from an EMBL/GenBank/DDBJ whole genome shotgun (WGS) entry which is preliminary data.</text>
</comment>
<dbReference type="PRINTS" id="PR00834">
    <property type="entry name" value="PROTEASES2C"/>
</dbReference>
<comment type="similarity">
    <text evidence="1">Belongs to the peptidase S1C family.</text>
</comment>
<dbReference type="GO" id="GO:0004252">
    <property type="term" value="F:serine-type endopeptidase activity"/>
    <property type="evidence" value="ECO:0007669"/>
    <property type="project" value="InterPro"/>
</dbReference>
<evidence type="ECO:0000313" key="6">
    <source>
        <dbReference type="Proteomes" id="UP000612585"/>
    </source>
</evidence>
<feature type="region of interest" description="Disordered" evidence="4">
    <location>
        <begin position="35"/>
        <end position="55"/>
    </location>
</feature>
<evidence type="ECO:0000256" key="3">
    <source>
        <dbReference type="ARBA" id="ARBA00022801"/>
    </source>
</evidence>
<proteinExistence type="inferred from homology"/>
<name>A0A8J3Z8Q5_9ACTN</name>
<dbReference type="PANTHER" id="PTHR43343:SF3">
    <property type="entry name" value="PROTEASE DO-LIKE 8, CHLOROPLASTIC"/>
    <property type="match status" value="1"/>
</dbReference>
<dbReference type="InterPro" id="IPR043504">
    <property type="entry name" value="Peptidase_S1_PA_chymotrypsin"/>
</dbReference>
<keyword evidence="3" id="KW-0378">Hydrolase</keyword>
<evidence type="ECO:0000256" key="4">
    <source>
        <dbReference type="SAM" id="MobiDB-lite"/>
    </source>
</evidence>
<evidence type="ECO:0000256" key="2">
    <source>
        <dbReference type="ARBA" id="ARBA00022670"/>
    </source>
</evidence>
<dbReference type="InterPro" id="IPR009003">
    <property type="entry name" value="Peptidase_S1_PA"/>
</dbReference>
<keyword evidence="2" id="KW-0645">Protease</keyword>
<dbReference type="SUPFAM" id="SSF50494">
    <property type="entry name" value="Trypsin-like serine proteases"/>
    <property type="match status" value="1"/>
</dbReference>
<keyword evidence="6" id="KW-1185">Reference proteome</keyword>
<reference evidence="5" key="1">
    <citation type="submission" date="2021-01" db="EMBL/GenBank/DDBJ databases">
        <title>Whole genome shotgun sequence of Virgisporangium aurantiacum NBRC 16421.</title>
        <authorList>
            <person name="Komaki H."/>
            <person name="Tamura T."/>
        </authorList>
    </citation>
    <scope>NUCLEOTIDE SEQUENCE</scope>
    <source>
        <strain evidence="5">NBRC 16421</strain>
    </source>
</reference>
<evidence type="ECO:0000313" key="5">
    <source>
        <dbReference type="EMBL" id="GIJ59446.1"/>
    </source>
</evidence>
<evidence type="ECO:0008006" key="7">
    <source>
        <dbReference type="Google" id="ProtNLM"/>
    </source>
</evidence>
<evidence type="ECO:0000256" key="1">
    <source>
        <dbReference type="ARBA" id="ARBA00010541"/>
    </source>
</evidence>
<sequence length="255" mass="24891">MGSLLARYRGGIVALCVLLALAVTALVAFRWGASSDDDQPRAATRPSPSPSASGPLTVAQVHEVLLPSVVAIRTTLAGGASSGTGVVANIDGTILTANHVVDGAVSIEVTFADGTKSAATVAAADPSIDIAVLAPETLPAVVVPATLGGAVAVGDDVVAIGHPLGLVDSTTTGVVSALDRSVPVPTGHVLPGLIQFDAAVNPGSSGGPLVNMRGQTVGIVVALANPTDAGTFIGIGFAVPIGAAAGAGEEQPPQR</sequence>
<gene>
    <name evidence="5" type="ORF">Vau01_069620</name>
</gene>
<dbReference type="InterPro" id="IPR051201">
    <property type="entry name" value="Chloro_Bact_Ser_Proteases"/>
</dbReference>
<dbReference type="RefSeq" id="WP_204001755.1">
    <property type="nucleotide sequence ID" value="NZ_BOPG01000047.1"/>
</dbReference>
<accession>A0A8J3Z8Q5</accession>
<dbReference type="Gene3D" id="2.40.10.10">
    <property type="entry name" value="Trypsin-like serine proteases"/>
    <property type="match status" value="2"/>
</dbReference>
<dbReference type="Pfam" id="PF13365">
    <property type="entry name" value="Trypsin_2"/>
    <property type="match status" value="1"/>
</dbReference>
<dbReference type="InterPro" id="IPR001940">
    <property type="entry name" value="Peptidase_S1C"/>
</dbReference>
<organism evidence="5 6">
    <name type="scientific">Virgisporangium aurantiacum</name>
    <dbReference type="NCBI Taxonomy" id="175570"/>
    <lineage>
        <taxon>Bacteria</taxon>
        <taxon>Bacillati</taxon>
        <taxon>Actinomycetota</taxon>
        <taxon>Actinomycetes</taxon>
        <taxon>Micromonosporales</taxon>
        <taxon>Micromonosporaceae</taxon>
        <taxon>Virgisporangium</taxon>
    </lineage>
</organism>
<dbReference type="Proteomes" id="UP000612585">
    <property type="component" value="Unassembled WGS sequence"/>
</dbReference>
<dbReference type="AlphaFoldDB" id="A0A8J3Z8Q5"/>
<protein>
    <recommendedName>
        <fullName evidence="7">Trypsin-like peptidase domain-containing protein</fullName>
    </recommendedName>
</protein>
<dbReference type="EMBL" id="BOPG01000047">
    <property type="protein sequence ID" value="GIJ59446.1"/>
    <property type="molecule type" value="Genomic_DNA"/>
</dbReference>
<dbReference type="PANTHER" id="PTHR43343">
    <property type="entry name" value="PEPTIDASE S12"/>
    <property type="match status" value="1"/>
</dbReference>
<feature type="compositionally biased region" description="Low complexity" evidence="4">
    <location>
        <begin position="41"/>
        <end position="53"/>
    </location>
</feature>